<reference evidence="2" key="1">
    <citation type="submission" date="2020-05" db="EMBL/GenBank/DDBJ databases">
        <title>Genomic insights into acetone-butanol-ethanol (ABE) fermentation by sequencing solventogenic clostridia strains.</title>
        <authorList>
            <person name="Brown S."/>
        </authorList>
    </citation>
    <scope>NUCLEOTIDE SEQUENCE</scope>
    <source>
        <strain evidence="2">DJ126</strain>
    </source>
</reference>
<dbReference type="InterPro" id="IPR038330">
    <property type="entry name" value="TspO/MBR-related_sf"/>
</dbReference>
<keyword evidence="1" id="KW-0812">Transmembrane</keyword>
<evidence type="ECO:0000256" key="1">
    <source>
        <dbReference type="SAM" id="Phobius"/>
    </source>
</evidence>
<feature type="transmembrane region" description="Helical" evidence="1">
    <location>
        <begin position="12"/>
        <end position="33"/>
    </location>
</feature>
<evidence type="ECO:0000313" key="3">
    <source>
        <dbReference type="Proteomes" id="UP000821656"/>
    </source>
</evidence>
<feature type="transmembrane region" description="Helical" evidence="1">
    <location>
        <begin position="114"/>
        <end position="133"/>
    </location>
</feature>
<comment type="caution">
    <text evidence="2">The sequence shown here is derived from an EMBL/GenBank/DDBJ whole genome shotgun (WGS) entry which is preliminary data.</text>
</comment>
<feature type="transmembrane region" description="Helical" evidence="1">
    <location>
        <begin position="154"/>
        <end position="173"/>
    </location>
</feature>
<dbReference type="RefSeq" id="WP_077306531.1">
    <property type="nucleotide sequence ID" value="NZ_CP016090.1"/>
</dbReference>
<protein>
    <recommendedName>
        <fullName evidence="4">Lantibiotic ABC transporter permease</fullName>
    </recommendedName>
</protein>
<accession>A0A9Q5CX67</accession>
<feature type="transmembrane region" description="Helical" evidence="1">
    <location>
        <begin position="185"/>
        <end position="203"/>
    </location>
</feature>
<name>A0A9Q5CX67_CLOBE</name>
<dbReference type="Proteomes" id="UP000821656">
    <property type="component" value="Unassembled WGS sequence"/>
</dbReference>
<evidence type="ECO:0008006" key="4">
    <source>
        <dbReference type="Google" id="ProtNLM"/>
    </source>
</evidence>
<proteinExistence type="predicted"/>
<dbReference type="EMBL" id="JABSXK010000001">
    <property type="protein sequence ID" value="NRV12064.1"/>
    <property type="molecule type" value="Genomic_DNA"/>
</dbReference>
<feature type="transmembrane region" description="Helical" evidence="1">
    <location>
        <begin position="208"/>
        <end position="225"/>
    </location>
</feature>
<keyword evidence="1" id="KW-0472">Membrane</keyword>
<sequence length="270" mass="30638">MSYKKVKANISIFTTVIFFIMISINALANILPINGVTTGNVSDSYKNLFAPAGLTFIIWGAIYFLLAGYISYQLGFFKEEKTMINEAAFEKVRIYFCISSIANAMWIISWHYNIIILSMILMIVILVSLVLIIKKVKKEELSLREKLFLKLPFSIYYGWITIATIANAVVFMVSLGLRNIGMSEIYTSIIIVLGVFLGIRIMLKNKDIAYGLVIIWAYIGILIKHTAQDGFGGQYHLIINSLIISLGLLTLIEVYLILKRLTKYFSKFHI</sequence>
<organism evidence="2 3">
    <name type="scientific">Clostridium beijerinckii</name>
    <name type="common">Clostridium MP</name>
    <dbReference type="NCBI Taxonomy" id="1520"/>
    <lineage>
        <taxon>Bacteria</taxon>
        <taxon>Bacillati</taxon>
        <taxon>Bacillota</taxon>
        <taxon>Clostridia</taxon>
        <taxon>Eubacteriales</taxon>
        <taxon>Clostridiaceae</taxon>
        <taxon>Clostridium</taxon>
    </lineage>
</organism>
<evidence type="ECO:0000313" key="2">
    <source>
        <dbReference type="EMBL" id="NRV12064.1"/>
    </source>
</evidence>
<gene>
    <name evidence="2" type="ORF">DFH45_005027</name>
</gene>
<keyword evidence="1" id="KW-1133">Transmembrane helix</keyword>
<dbReference type="PANTHER" id="PTHR33802">
    <property type="entry name" value="SI:CH211-161H7.5-RELATED"/>
    <property type="match status" value="1"/>
</dbReference>
<dbReference type="Gene3D" id="1.20.1260.100">
    <property type="entry name" value="TspO/MBR protein"/>
    <property type="match status" value="1"/>
</dbReference>
<feature type="transmembrane region" description="Helical" evidence="1">
    <location>
        <begin position="237"/>
        <end position="258"/>
    </location>
</feature>
<dbReference type="PANTHER" id="PTHR33802:SF1">
    <property type="entry name" value="XK-RELATED PROTEIN"/>
    <property type="match status" value="1"/>
</dbReference>
<feature type="transmembrane region" description="Helical" evidence="1">
    <location>
        <begin position="53"/>
        <end position="72"/>
    </location>
</feature>
<feature type="transmembrane region" description="Helical" evidence="1">
    <location>
        <begin position="92"/>
        <end position="108"/>
    </location>
</feature>
<dbReference type="AlphaFoldDB" id="A0A9Q5CX67"/>